<evidence type="ECO:0000256" key="1">
    <source>
        <dbReference type="SAM" id="Phobius"/>
    </source>
</evidence>
<name>A0A0V1FN58_TRIPS</name>
<accession>A0A0V1FN58</accession>
<evidence type="ECO:0000313" key="2">
    <source>
        <dbReference type="EMBL" id="KRY87467.1"/>
    </source>
</evidence>
<evidence type="ECO:0000313" key="3">
    <source>
        <dbReference type="Proteomes" id="UP000054995"/>
    </source>
</evidence>
<comment type="caution">
    <text evidence="2">The sequence shown here is derived from an EMBL/GenBank/DDBJ whole genome shotgun (WGS) entry which is preliminary data.</text>
</comment>
<dbReference type="EMBL" id="JYDT01000055">
    <property type="protein sequence ID" value="KRY87467.1"/>
    <property type="molecule type" value="Genomic_DNA"/>
</dbReference>
<protein>
    <submittedName>
        <fullName evidence="2">Uncharacterized protein</fullName>
    </submittedName>
</protein>
<sequence>MGCNVTGDAFCPRICRIDFLSTASRISYQFILLLFFLIGPTLWKVWKKKKKQLPFSVDGILLIENVLETSMTIFMLASRKIHVDVSISVAFSA</sequence>
<dbReference type="AlphaFoldDB" id="A0A0V1FN58"/>
<gene>
    <name evidence="2" type="ORF">T4D_5982</name>
</gene>
<organism evidence="2 3">
    <name type="scientific">Trichinella pseudospiralis</name>
    <name type="common">Parasitic roundworm</name>
    <dbReference type="NCBI Taxonomy" id="6337"/>
    <lineage>
        <taxon>Eukaryota</taxon>
        <taxon>Metazoa</taxon>
        <taxon>Ecdysozoa</taxon>
        <taxon>Nematoda</taxon>
        <taxon>Enoplea</taxon>
        <taxon>Dorylaimia</taxon>
        <taxon>Trichinellida</taxon>
        <taxon>Trichinellidae</taxon>
        <taxon>Trichinella</taxon>
    </lineage>
</organism>
<keyword evidence="1" id="KW-0472">Membrane</keyword>
<feature type="transmembrane region" description="Helical" evidence="1">
    <location>
        <begin position="26"/>
        <end position="46"/>
    </location>
</feature>
<reference evidence="2 3" key="1">
    <citation type="submission" date="2015-01" db="EMBL/GenBank/DDBJ databases">
        <title>Evolution of Trichinella species and genotypes.</title>
        <authorList>
            <person name="Korhonen P.K."/>
            <person name="Edoardo P."/>
            <person name="Giuseppe L.R."/>
            <person name="Gasser R.B."/>
        </authorList>
    </citation>
    <scope>NUCLEOTIDE SEQUENCE [LARGE SCALE GENOMIC DNA]</scope>
    <source>
        <strain evidence="2">ISS470</strain>
    </source>
</reference>
<keyword evidence="3" id="KW-1185">Reference proteome</keyword>
<dbReference type="Proteomes" id="UP000054995">
    <property type="component" value="Unassembled WGS sequence"/>
</dbReference>
<keyword evidence="1" id="KW-0812">Transmembrane</keyword>
<keyword evidence="1" id="KW-1133">Transmembrane helix</keyword>
<proteinExistence type="predicted"/>